<dbReference type="Gene3D" id="2.60.210.10">
    <property type="entry name" value="Apoptosis, Tumor Necrosis Factor Receptor Associated Protein 2, Chain A"/>
    <property type="match status" value="1"/>
</dbReference>
<dbReference type="AlphaFoldDB" id="A0ABD2ILF4"/>
<name>A0ABD2ILF4_9BILA</name>
<keyword evidence="4" id="KW-1185">Reference proteome</keyword>
<dbReference type="Gene3D" id="1.25.40.420">
    <property type="match status" value="1"/>
</dbReference>
<comment type="caution">
    <text evidence="3">The sequence shown here is derived from an EMBL/GenBank/DDBJ whole genome shotgun (WGS) entry which is preliminary data.</text>
</comment>
<dbReference type="InterPro" id="IPR008974">
    <property type="entry name" value="TRAF-like"/>
</dbReference>
<dbReference type="SMART" id="SM00875">
    <property type="entry name" value="BACK"/>
    <property type="match status" value="1"/>
</dbReference>
<dbReference type="PANTHER" id="PTHR45774:SF3">
    <property type="entry name" value="BTB (POZ) DOMAIN-CONTAINING 2B-RELATED"/>
    <property type="match status" value="1"/>
</dbReference>
<evidence type="ECO:0000259" key="1">
    <source>
        <dbReference type="PROSITE" id="PS50097"/>
    </source>
</evidence>
<sequence length="429" mass="48995">MSSNLLGRLKLMLSSGDGADVHFLVGKEKELLKAHKCVMMFSSDVFGSMFRFDDKNAKTKTSADRPAIEVPDVEAEAFKVMLSFIYAEDLSELNGQNAMTVLYAANKYNISSLVKALLDFPINEMPNVFLAFVQARFLSEKHFSRRCLDYIDQNAETLLKSEEFLQIDQNLLCEIIERDQLKIDDELTIWNAAIRWADDRCAQMLIECSAVNRRDALGPALSKIRFPLITKREFSLIIVPSCVLTVEEVIAVLQYHCHPNFRDAPGQYPMAFPCHGRISDQKAGTLTMDIEKLSEFAREKVNSSRYSDGIYIKGLPWKIWAQINTKKDSTEKWLGFFLWCTAPKENVNWSCKCSATFRIVSQKKGTNDLTGKYDHIFSNKVNNWGCHLITFKELMDNKGFYDSKTDKVTLAIDFTVEEEKGTKRKLPDE</sequence>
<evidence type="ECO:0000259" key="2">
    <source>
        <dbReference type="PROSITE" id="PS50144"/>
    </source>
</evidence>
<reference evidence="3 4" key="1">
    <citation type="submission" date="2024-10" db="EMBL/GenBank/DDBJ databases">
        <authorList>
            <person name="Kim D."/>
        </authorList>
    </citation>
    <scope>NUCLEOTIDE SEQUENCE [LARGE SCALE GENOMIC DNA]</scope>
    <source>
        <strain evidence="3">BH-2024</strain>
    </source>
</reference>
<dbReference type="EMBL" id="JBICBT010001210">
    <property type="protein sequence ID" value="KAL3078311.1"/>
    <property type="molecule type" value="Genomic_DNA"/>
</dbReference>
<dbReference type="SUPFAM" id="SSF54695">
    <property type="entry name" value="POZ domain"/>
    <property type="match status" value="1"/>
</dbReference>
<feature type="domain" description="MATH" evidence="2">
    <location>
        <begin position="283"/>
        <end position="414"/>
    </location>
</feature>
<dbReference type="SUPFAM" id="SSF49599">
    <property type="entry name" value="TRAF domain-like"/>
    <property type="match status" value="1"/>
</dbReference>
<dbReference type="SMART" id="SM00061">
    <property type="entry name" value="MATH"/>
    <property type="match status" value="1"/>
</dbReference>
<dbReference type="Pfam" id="PF22486">
    <property type="entry name" value="MATH_2"/>
    <property type="match status" value="1"/>
</dbReference>
<dbReference type="PROSITE" id="PS50097">
    <property type="entry name" value="BTB"/>
    <property type="match status" value="1"/>
</dbReference>
<dbReference type="InterPro" id="IPR000210">
    <property type="entry name" value="BTB/POZ_dom"/>
</dbReference>
<dbReference type="Proteomes" id="UP001620626">
    <property type="component" value="Unassembled WGS sequence"/>
</dbReference>
<accession>A0ABD2ILF4</accession>
<dbReference type="Gene3D" id="3.30.710.10">
    <property type="entry name" value="Potassium Channel Kv1.1, Chain A"/>
    <property type="match status" value="1"/>
</dbReference>
<evidence type="ECO:0000313" key="3">
    <source>
        <dbReference type="EMBL" id="KAL3078311.1"/>
    </source>
</evidence>
<gene>
    <name evidence="3" type="ORF">niasHT_032717</name>
</gene>
<dbReference type="InterPro" id="IPR011333">
    <property type="entry name" value="SKP1/BTB/POZ_sf"/>
</dbReference>
<proteinExistence type="predicted"/>
<evidence type="ECO:0000313" key="4">
    <source>
        <dbReference type="Proteomes" id="UP001620626"/>
    </source>
</evidence>
<dbReference type="Pfam" id="PF07707">
    <property type="entry name" value="BACK"/>
    <property type="match status" value="1"/>
</dbReference>
<evidence type="ECO:0008006" key="5">
    <source>
        <dbReference type="Google" id="ProtNLM"/>
    </source>
</evidence>
<dbReference type="Pfam" id="PF00651">
    <property type="entry name" value="BTB"/>
    <property type="match status" value="1"/>
</dbReference>
<protein>
    <recommendedName>
        <fullName evidence="5">BTB domain-containing protein</fullName>
    </recommendedName>
</protein>
<feature type="domain" description="BTB" evidence="1">
    <location>
        <begin position="19"/>
        <end position="94"/>
    </location>
</feature>
<dbReference type="PANTHER" id="PTHR45774">
    <property type="entry name" value="BTB/POZ DOMAIN-CONTAINING"/>
    <property type="match status" value="1"/>
</dbReference>
<dbReference type="InterPro" id="IPR011705">
    <property type="entry name" value="BACK"/>
</dbReference>
<dbReference type="PROSITE" id="PS50144">
    <property type="entry name" value="MATH"/>
    <property type="match status" value="1"/>
</dbReference>
<dbReference type="InterPro" id="IPR002083">
    <property type="entry name" value="MATH/TRAF_dom"/>
</dbReference>
<dbReference type="SMART" id="SM00225">
    <property type="entry name" value="BTB"/>
    <property type="match status" value="1"/>
</dbReference>
<organism evidence="3 4">
    <name type="scientific">Heterodera trifolii</name>
    <dbReference type="NCBI Taxonomy" id="157864"/>
    <lineage>
        <taxon>Eukaryota</taxon>
        <taxon>Metazoa</taxon>
        <taxon>Ecdysozoa</taxon>
        <taxon>Nematoda</taxon>
        <taxon>Chromadorea</taxon>
        <taxon>Rhabditida</taxon>
        <taxon>Tylenchina</taxon>
        <taxon>Tylenchomorpha</taxon>
        <taxon>Tylenchoidea</taxon>
        <taxon>Heteroderidae</taxon>
        <taxon>Heteroderinae</taxon>
        <taxon>Heterodera</taxon>
    </lineage>
</organism>